<dbReference type="AlphaFoldDB" id="A0AAD8Q6T6"/>
<evidence type="ECO:0008006" key="5">
    <source>
        <dbReference type="Google" id="ProtNLM"/>
    </source>
</evidence>
<protein>
    <recommendedName>
        <fullName evidence="5">Integral membrane protein</fullName>
    </recommendedName>
</protein>
<feature type="compositionally biased region" description="Basic and acidic residues" evidence="1">
    <location>
        <begin position="54"/>
        <end position="70"/>
    </location>
</feature>
<evidence type="ECO:0000313" key="4">
    <source>
        <dbReference type="Proteomes" id="UP001230504"/>
    </source>
</evidence>
<evidence type="ECO:0000313" key="3">
    <source>
        <dbReference type="EMBL" id="KAK1596709.1"/>
    </source>
</evidence>
<feature type="signal peptide" evidence="2">
    <location>
        <begin position="1"/>
        <end position="19"/>
    </location>
</feature>
<keyword evidence="2" id="KW-0732">Signal</keyword>
<proteinExistence type="predicted"/>
<evidence type="ECO:0000256" key="2">
    <source>
        <dbReference type="SAM" id="SignalP"/>
    </source>
</evidence>
<comment type="caution">
    <text evidence="3">The sequence shown here is derived from an EMBL/GenBank/DDBJ whole genome shotgun (WGS) entry which is preliminary data.</text>
</comment>
<organism evidence="3 4">
    <name type="scientific">Colletotrichum navitas</name>
    <dbReference type="NCBI Taxonomy" id="681940"/>
    <lineage>
        <taxon>Eukaryota</taxon>
        <taxon>Fungi</taxon>
        <taxon>Dikarya</taxon>
        <taxon>Ascomycota</taxon>
        <taxon>Pezizomycotina</taxon>
        <taxon>Sordariomycetes</taxon>
        <taxon>Hypocreomycetidae</taxon>
        <taxon>Glomerellales</taxon>
        <taxon>Glomerellaceae</taxon>
        <taxon>Colletotrichum</taxon>
        <taxon>Colletotrichum graminicola species complex</taxon>
    </lineage>
</organism>
<sequence>MLISTILVHLTYLVASVLAGVIDNHNNDNVEWPREVRVRRTRGEGGEVDFNLSGRERIGQRNHIDPRSDPKSTMATISPIVERDKLLTAARPSAPPDPRNKPLSNSSKMRLALDDEHVASSLLAETSTKYRAEPATDLVVMTGNRPEPRLVLT</sequence>
<keyword evidence="4" id="KW-1185">Reference proteome</keyword>
<feature type="chain" id="PRO_5042136804" description="Integral membrane protein" evidence="2">
    <location>
        <begin position="20"/>
        <end position="153"/>
    </location>
</feature>
<dbReference type="EMBL" id="JAHLJV010000011">
    <property type="protein sequence ID" value="KAK1596709.1"/>
    <property type="molecule type" value="Genomic_DNA"/>
</dbReference>
<accession>A0AAD8Q6T6</accession>
<feature type="region of interest" description="Disordered" evidence="1">
    <location>
        <begin position="46"/>
        <end position="78"/>
    </location>
</feature>
<dbReference type="GeneID" id="85445084"/>
<reference evidence="3" key="1">
    <citation type="submission" date="2021-06" db="EMBL/GenBank/DDBJ databases">
        <title>Comparative genomics, transcriptomics and evolutionary studies reveal genomic signatures of adaptation to plant cell wall in hemibiotrophic fungi.</title>
        <authorList>
            <consortium name="DOE Joint Genome Institute"/>
            <person name="Baroncelli R."/>
            <person name="Diaz J.F."/>
            <person name="Benocci T."/>
            <person name="Peng M."/>
            <person name="Battaglia E."/>
            <person name="Haridas S."/>
            <person name="Andreopoulos W."/>
            <person name="Labutti K."/>
            <person name="Pangilinan J."/>
            <person name="Floch G.L."/>
            <person name="Makela M.R."/>
            <person name="Henrissat B."/>
            <person name="Grigoriev I.V."/>
            <person name="Crouch J.A."/>
            <person name="De Vries R.P."/>
            <person name="Sukno S.A."/>
            <person name="Thon M.R."/>
        </authorList>
    </citation>
    <scope>NUCLEOTIDE SEQUENCE</scope>
    <source>
        <strain evidence="3">CBS 125086</strain>
    </source>
</reference>
<dbReference type="Proteomes" id="UP001230504">
    <property type="component" value="Unassembled WGS sequence"/>
</dbReference>
<gene>
    <name evidence="3" type="ORF">LY79DRAFT_587940</name>
</gene>
<dbReference type="RefSeq" id="XP_060417562.1">
    <property type="nucleotide sequence ID" value="XM_060560844.1"/>
</dbReference>
<name>A0AAD8Q6T6_9PEZI</name>
<evidence type="ECO:0000256" key="1">
    <source>
        <dbReference type="SAM" id="MobiDB-lite"/>
    </source>
</evidence>